<proteinExistence type="predicted"/>
<dbReference type="PROSITE" id="PS50222">
    <property type="entry name" value="EF_HAND_2"/>
    <property type="match status" value="1"/>
</dbReference>
<sequence length="188" mass="21752">MPKDYPLLTGSDHWKRKARTVFNAVDTTGQGYLTKESLELTAKRTAQYLDLNEEQAENHLNLYLDIWRKFVNRGSDDVNAKISEDEFVQNHMLTFNDNKIRENLADYLAIEFIAIDTDGDGYISPREHAAYFYGIGIPTEHSRRIFDIMDTNKDGLISKEEFTQAQIEFCLSEEDSNIYNEFHGPLVD</sequence>
<dbReference type="PROSITE" id="PS00018">
    <property type="entry name" value="EF_HAND_1"/>
    <property type="match status" value="1"/>
</dbReference>
<gene>
    <name evidence="4" type="primary">LOC106156594</name>
</gene>
<protein>
    <submittedName>
        <fullName evidence="4">Sarcoplasmic calcium-binding protein-like</fullName>
    </submittedName>
</protein>
<evidence type="ECO:0000313" key="4">
    <source>
        <dbReference type="RefSeq" id="XP_013387369.1"/>
    </source>
</evidence>
<evidence type="ECO:0000313" key="3">
    <source>
        <dbReference type="Proteomes" id="UP000085678"/>
    </source>
</evidence>
<evidence type="ECO:0000256" key="1">
    <source>
        <dbReference type="ARBA" id="ARBA00022837"/>
    </source>
</evidence>
<dbReference type="RefSeq" id="XP_013387369.1">
    <property type="nucleotide sequence ID" value="XM_013531915.1"/>
</dbReference>
<evidence type="ECO:0000259" key="2">
    <source>
        <dbReference type="PROSITE" id="PS50222"/>
    </source>
</evidence>
<dbReference type="InterPro" id="IPR011992">
    <property type="entry name" value="EF-hand-dom_pair"/>
</dbReference>
<dbReference type="Gene3D" id="1.10.238.10">
    <property type="entry name" value="EF-hand"/>
    <property type="match status" value="1"/>
</dbReference>
<dbReference type="KEGG" id="lak:106156594"/>
<keyword evidence="1" id="KW-0106">Calcium</keyword>
<feature type="domain" description="EF-hand" evidence="2">
    <location>
        <begin position="137"/>
        <end position="172"/>
    </location>
</feature>
<accession>A0A1S3HQQ6</accession>
<dbReference type="InterPro" id="IPR002048">
    <property type="entry name" value="EF_hand_dom"/>
</dbReference>
<dbReference type="SUPFAM" id="SSF47473">
    <property type="entry name" value="EF-hand"/>
    <property type="match status" value="1"/>
</dbReference>
<dbReference type="Proteomes" id="UP000085678">
    <property type="component" value="Unplaced"/>
</dbReference>
<keyword evidence="3" id="KW-1185">Reference proteome</keyword>
<name>A0A1S3HQQ6_LINAN</name>
<dbReference type="AlphaFoldDB" id="A0A1S3HQQ6"/>
<dbReference type="GeneID" id="106156594"/>
<dbReference type="InParanoid" id="A0A1S3HQQ6"/>
<dbReference type="Pfam" id="PF13499">
    <property type="entry name" value="EF-hand_7"/>
    <property type="match status" value="1"/>
</dbReference>
<dbReference type="GO" id="GO:0005509">
    <property type="term" value="F:calcium ion binding"/>
    <property type="evidence" value="ECO:0007669"/>
    <property type="project" value="InterPro"/>
</dbReference>
<dbReference type="OrthoDB" id="6224873at2759"/>
<dbReference type="InterPro" id="IPR018247">
    <property type="entry name" value="EF_Hand_1_Ca_BS"/>
</dbReference>
<reference evidence="4" key="1">
    <citation type="submission" date="2025-08" db="UniProtKB">
        <authorList>
            <consortium name="RefSeq"/>
        </authorList>
    </citation>
    <scope>IDENTIFICATION</scope>
    <source>
        <tissue evidence="4">Gonads</tissue>
    </source>
</reference>
<organism evidence="3 4">
    <name type="scientific">Lingula anatina</name>
    <name type="common">Brachiopod</name>
    <name type="synonym">Lingula unguis</name>
    <dbReference type="NCBI Taxonomy" id="7574"/>
    <lineage>
        <taxon>Eukaryota</taxon>
        <taxon>Metazoa</taxon>
        <taxon>Spiralia</taxon>
        <taxon>Lophotrochozoa</taxon>
        <taxon>Brachiopoda</taxon>
        <taxon>Linguliformea</taxon>
        <taxon>Lingulata</taxon>
        <taxon>Lingulida</taxon>
        <taxon>Linguloidea</taxon>
        <taxon>Lingulidae</taxon>
        <taxon>Lingula</taxon>
    </lineage>
</organism>